<sequence>MKKRNVIAIGVLALAGLIGARDVYITLYPQHVVNINDKTLNLGQVYSQNLLSTVMITADGATLLTVTSPLSTIVKQLTMKLQHDVNQGNRELDNGEKMQLATAYFNTNIAIHLSTVVIYNSQHYKAIPMPLDAVTVNYTANNELQFNDIIELVQRYQNKTQQAFNNNYNFID</sequence>
<dbReference type="RefSeq" id="WP_087820404.1">
    <property type="nucleotide sequence ID" value="NZ_FYAH01000002.1"/>
</dbReference>
<reference evidence="2" key="1">
    <citation type="submission" date="2017-06" db="EMBL/GenBank/DDBJ databases">
        <authorList>
            <person name="Rodrigo-Torres L."/>
            <person name="Arahal R. D."/>
            <person name="Lucena T."/>
        </authorList>
    </citation>
    <scope>NUCLEOTIDE SEQUENCE [LARGE SCALE GENOMIC DNA]</scope>
    <source>
        <strain evidence="2">type strain: CECT 9192</strain>
    </source>
</reference>
<proteinExistence type="predicted"/>
<evidence type="ECO:0000313" key="2">
    <source>
        <dbReference type="Proteomes" id="UP000196485"/>
    </source>
</evidence>
<accession>A0A1Y6KVW6</accession>
<dbReference type="AlphaFoldDB" id="A0A1Y6KVW6"/>
<organism evidence="1 2">
    <name type="scientific">Photobacterium aquimaris</name>
    <dbReference type="NCBI Taxonomy" id="512643"/>
    <lineage>
        <taxon>Bacteria</taxon>
        <taxon>Pseudomonadati</taxon>
        <taxon>Pseudomonadota</taxon>
        <taxon>Gammaproteobacteria</taxon>
        <taxon>Vibrionales</taxon>
        <taxon>Vibrionaceae</taxon>
        <taxon>Photobacterium</taxon>
    </lineage>
</organism>
<dbReference type="Proteomes" id="UP000196485">
    <property type="component" value="Unassembled WGS sequence"/>
</dbReference>
<keyword evidence="2" id="KW-1185">Reference proteome</keyword>
<evidence type="ECO:0000313" key="1">
    <source>
        <dbReference type="EMBL" id="SMY16323.1"/>
    </source>
</evidence>
<dbReference type="EMBL" id="FYAH01000002">
    <property type="protein sequence ID" value="SMY16323.1"/>
    <property type="molecule type" value="Genomic_DNA"/>
</dbReference>
<protein>
    <submittedName>
        <fullName evidence="1">Uncharacterized protein</fullName>
    </submittedName>
</protein>
<name>A0A1Y6KVW6_9GAMM</name>
<gene>
    <name evidence="1" type="ORF">PAQU9191_01554</name>
</gene>